<keyword evidence="1" id="KW-0812">Transmembrane</keyword>
<keyword evidence="1" id="KW-0472">Membrane</keyword>
<keyword evidence="4" id="KW-1185">Reference proteome</keyword>
<keyword evidence="1" id="KW-1133">Transmembrane helix</keyword>
<feature type="transmembrane region" description="Helical" evidence="1">
    <location>
        <begin position="52"/>
        <end position="70"/>
    </location>
</feature>
<dbReference type="Pfam" id="PF20016">
    <property type="entry name" value="ThsA_Macro"/>
    <property type="match status" value="1"/>
</dbReference>
<organism evidence="3 4">
    <name type="scientific">Hymenobacter algoricola</name>
    <dbReference type="NCBI Taxonomy" id="486267"/>
    <lineage>
        <taxon>Bacteria</taxon>
        <taxon>Pseudomonadati</taxon>
        <taxon>Bacteroidota</taxon>
        <taxon>Cytophagia</taxon>
        <taxon>Cytophagales</taxon>
        <taxon>Hymenobacteraceae</taxon>
        <taxon>Hymenobacter</taxon>
    </lineage>
</organism>
<evidence type="ECO:0000313" key="3">
    <source>
        <dbReference type="EMBL" id="GAA3924688.1"/>
    </source>
</evidence>
<dbReference type="RefSeq" id="WP_345110548.1">
    <property type="nucleotide sequence ID" value="NZ_BAABDH010000016.1"/>
</dbReference>
<protein>
    <recommendedName>
        <fullName evidence="2">Thoeris protein ThsA Macro domain-containing protein</fullName>
    </recommendedName>
</protein>
<evidence type="ECO:0000259" key="2">
    <source>
        <dbReference type="Pfam" id="PF20016"/>
    </source>
</evidence>
<feature type="transmembrane region" description="Helical" evidence="1">
    <location>
        <begin position="12"/>
        <end position="32"/>
    </location>
</feature>
<evidence type="ECO:0000256" key="1">
    <source>
        <dbReference type="SAM" id="Phobius"/>
    </source>
</evidence>
<evidence type="ECO:0000313" key="4">
    <source>
        <dbReference type="Proteomes" id="UP001499909"/>
    </source>
</evidence>
<dbReference type="EMBL" id="BAABDH010000016">
    <property type="protein sequence ID" value="GAA3924688.1"/>
    <property type="molecule type" value="Genomic_DNA"/>
</dbReference>
<accession>A0ABP7MLX6</accession>
<proteinExistence type="predicted"/>
<reference evidence="4" key="1">
    <citation type="journal article" date="2019" name="Int. J. Syst. Evol. Microbiol.">
        <title>The Global Catalogue of Microorganisms (GCM) 10K type strain sequencing project: providing services to taxonomists for standard genome sequencing and annotation.</title>
        <authorList>
            <consortium name="The Broad Institute Genomics Platform"/>
            <consortium name="The Broad Institute Genome Sequencing Center for Infectious Disease"/>
            <person name="Wu L."/>
            <person name="Ma J."/>
        </authorList>
    </citation>
    <scope>NUCLEOTIDE SEQUENCE [LARGE SCALE GENOMIC DNA]</scope>
    <source>
        <strain evidence="4">JCM 17214</strain>
    </source>
</reference>
<name>A0ABP7MLX6_9BACT</name>
<gene>
    <name evidence="3" type="ORF">GCM10022406_08490</name>
</gene>
<sequence length="241" mass="27109">MRKLKWNYLFTTNYLLIGKYFHLAFGTIWLLIECPSALSSKLEDLIDKGELFILAAALVVSFAFAIFKAFSRTSYTKKFKSAQTSISLKVGDLLAEKEDIVIGSSDFFDFNYNRTIGVSLKSQMISRLFDNDINYINNIVQQSLVGLENIAELDQLKPSGNKLRYPIGTVAVLPQANRRIFVVILTKLKFIGNDKHTQSDHLILNQALIGLWEKIKVEGRKKKFSVPVLGAGLANVNLSLL</sequence>
<feature type="domain" description="Thoeris protein ThsA Macro" evidence="2">
    <location>
        <begin position="86"/>
        <end position="237"/>
    </location>
</feature>
<dbReference type="InterPro" id="IPR045535">
    <property type="entry name" value="ThsA_Macro"/>
</dbReference>
<dbReference type="Proteomes" id="UP001499909">
    <property type="component" value="Unassembled WGS sequence"/>
</dbReference>
<comment type="caution">
    <text evidence="3">The sequence shown here is derived from an EMBL/GenBank/DDBJ whole genome shotgun (WGS) entry which is preliminary data.</text>
</comment>